<dbReference type="Proteomes" id="UP000076532">
    <property type="component" value="Unassembled WGS sequence"/>
</dbReference>
<dbReference type="GO" id="GO:0006508">
    <property type="term" value="P:proteolysis"/>
    <property type="evidence" value="ECO:0007669"/>
    <property type="project" value="UniProtKB-KW"/>
</dbReference>
<protein>
    <recommendedName>
        <fullName evidence="2">ubiquitinyl hydrolase 1</fullName>
        <ecNumber evidence="2">3.4.19.12</ecNumber>
    </recommendedName>
</protein>
<evidence type="ECO:0000256" key="6">
    <source>
        <dbReference type="ARBA" id="ARBA00022807"/>
    </source>
</evidence>
<dbReference type="EC" id="3.4.19.12" evidence="2"/>
<organism evidence="8 9">
    <name type="scientific">Athelia psychrophila</name>
    <dbReference type="NCBI Taxonomy" id="1759441"/>
    <lineage>
        <taxon>Eukaryota</taxon>
        <taxon>Fungi</taxon>
        <taxon>Dikarya</taxon>
        <taxon>Basidiomycota</taxon>
        <taxon>Agaricomycotina</taxon>
        <taxon>Agaricomycetes</taxon>
        <taxon>Agaricomycetidae</taxon>
        <taxon>Atheliales</taxon>
        <taxon>Atheliaceae</taxon>
        <taxon>Athelia</taxon>
    </lineage>
</organism>
<evidence type="ECO:0000256" key="4">
    <source>
        <dbReference type="ARBA" id="ARBA00022786"/>
    </source>
</evidence>
<keyword evidence="3" id="KW-0645">Protease</keyword>
<feature type="compositionally biased region" description="Basic and acidic residues" evidence="7">
    <location>
        <begin position="243"/>
        <end position="266"/>
    </location>
</feature>
<keyword evidence="6" id="KW-0788">Thiol protease</keyword>
<keyword evidence="5" id="KW-0378">Hydrolase</keyword>
<keyword evidence="9" id="KW-1185">Reference proteome</keyword>
<evidence type="ECO:0000256" key="7">
    <source>
        <dbReference type="SAM" id="MobiDB-lite"/>
    </source>
</evidence>
<evidence type="ECO:0000256" key="2">
    <source>
        <dbReference type="ARBA" id="ARBA00012759"/>
    </source>
</evidence>
<evidence type="ECO:0000313" key="8">
    <source>
        <dbReference type="EMBL" id="KZP03931.1"/>
    </source>
</evidence>
<comment type="catalytic activity">
    <reaction evidence="1">
        <text>Thiol-dependent hydrolysis of ester, thioester, amide, peptide and isopeptide bonds formed by the C-terminal Gly of ubiquitin (a 76-residue protein attached to proteins as an intracellular targeting signal).</text>
        <dbReference type="EC" id="3.4.19.12"/>
    </reaction>
</comment>
<dbReference type="AlphaFoldDB" id="A0A167UGQ1"/>
<dbReference type="STRING" id="436010.A0A167UGQ1"/>
<dbReference type="PANTHER" id="PTHR13367:SF34">
    <property type="match status" value="1"/>
</dbReference>
<evidence type="ECO:0000313" key="9">
    <source>
        <dbReference type="Proteomes" id="UP000076532"/>
    </source>
</evidence>
<reference evidence="8 9" key="1">
    <citation type="journal article" date="2016" name="Mol. Biol. Evol.">
        <title>Comparative Genomics of Early-Diverging Mushroom-Forming Fungi Provides Insights into the Origins of Lignocellulose Decay Capabilities.</title>
        <authorList>
            <person name="Nagy L.G."/>
            <person name="Riley R."/>
            <person name="Tritt A."/>
            <person name="Adam C."/>
            <person name="Daum C."/>
            <person name="Floudas D."/>
            <person name="Sun H."/>
            <person name="Yadav J.S."/>
            <person name="Pangilinan J."/>
            <person name="Larsson K.H."/>
            <person name="Matsuura K."/>
            <person name="Barry K."/>
            <person name="Labutti K."/>
            <person name="Kuo R."/>
            <person name="Ohm R.A."/>
            <person name="Bhattacharya S.S."/>
            <person name="Shirouzu T."/>
            <person name="Yoshinaga Y."/>
            <person name="Martin F.M."/>
            <person name="Grigoriev I.V."/>
            <person name="Hibbett D.S."/>
        </authorList>
    </citation>
    <scope>NUCLEOTIDE SEQUENCE [LARGE SCALE GENOMIC DNA]</scope>
    <source>
        <strain evidence="8 9">CBS 109695</strain>
    </source>
</reference>
<evidence type="ECO:0000256" key="5">
    <source>
        <dbReference type="ARBA" id="ARBA00022801"/>
    </source>
</evidence>
<accession>A0A167UGQ1</accession>
<keyword evidence="4" id="KW-0833">Ubl conjugation pathway</keyword>
<dbReference type="InterPro" id="IPR051346">
    <property type="entry name" value="OTU_Deubiquitinase"/>
</dbReference>
<evidence type="ECO:0000256" key="3">
    <source>
        <dbReference type="ARBA" id="ARBA00022670"/>
    </source>
</evidence>
<sequence>MHNGELATRWLSLKPDAAAVIFFGDNDEMTVMTRNGQEPLISSPFRQQLEKCLVYLDDVHTRGTDLKLPRDTRAAVTLGPKVTKDRLIQGCMRMRKPGHGQSVMFFAPPEVDEKILNYATKNSADKVEVMDILRWSMIETCTDIQHHAPMWAEQGYDHDRRKKAWHRLADGSSTSDLEAAWLRPEAHTLAELYGDGLVLSELSQSDHAVQSTEPSIEAIDQRCEILGVVQLSNMQMEEEQEREVDHEVETERQIQRPPKAEAARHEVHPDLAQLVRKGIIPSGSSQFLPAFSIISGSPSTLGERQTWSPMLLATRDFSSTVKGRHSGHGEYLRPVNWVLSSKCANPEIIVLLSPYEVNHLLPEIRKSEQVHLHMYSPRVTHAMQSLEDLRFYCVPPLPSSWRAPPMPTMTHLNIWAGQLYLMNHPTYEQLCRFLGLSTKEIQCQGEIETQPDGFIRPEHRIHTLISQCAFAESPIPFLKNLIAYRRKGMGYSMTHMGKILAALPLIEEDFNI</sequence>
<dbReference type="PANTHER" id="PTHR13367">
    <property type="entry name" value="UBIQUITIN THIOESTERASE"/>
    <property type="match status" value="1"/>
</dbReference>
<dbReference type="OrthoDB" id="3182339at2759"/>
<dbReference type="EMBL" id="KV417980">
    <property type="protein sequence ID" value="KZP03931.1"/>
    <property type="molecule type" value="Genomic_DNA"/>
</dbReference>
<feature type="region of interest" description="Disordered" evidence="7">
    <location>
        <begin position="241"/>
        <end position="266"/>
    </location>
</feature>
<gene>
    <name evidence="8" type="ORF">FIBSPDRAFT_443078</name>
</gene>
<evidence type="ECO:0000256" key="1">
    <source>
        <dbReference type="ARBA" id="ARBA00000707"/>
    </source>
</evidence>
<proteinExistence type="predicted"/>
<dbReference type="GO" id="GO:0004843">
    <property type="term" value="F:cysteine-type deubiquitinase activity"/>
    <property type="evidence" value="ECO:0007669"/>
    <property type="project" value="UniProtKB-EC"/>
</dbReference>
<feature type="non-terminal residue" evidence="8">
    <location>
        <position position="1"/>
    </location>
</feature>
<name>A0A167UGQ1_9AGAM</name>